<dbReference type="GO" id="GO:0008622">
    <property type="term" value="C:epsilon DNA polymerase complex"/>
    <property type="evidence" value="ECO:0007669"/>
    <property type="project" value="InterPro"/>
</dbReference>
<comment type="caution">
    <text evidence="1">The sequence shown here is derived from an EMBL/GenBank/DDBJ whole genome shotgun (WGS) entry which is preliminary data.</text>
</comment>
<dbReference type="AlphaFoldDB" id="A0A1Y1S5N5"/>
<gene>
    <name evidence="1" type="ORF">ECANGB1_2187</name>
</gene>
<reference evidence="1 2" key="1">
    <citation type="journal article" date="2017" name="Environ. Microbiol.">
        <title>Decay of the glycolytic pathway and adaptation to intranuclear parasitism within Enterocytozoonidae microsporidia.</title>
        <authorList>
            <person name="Wiredu Boakye D."/>
            <person name="Jaroenlak P."/>
            <person name="Prachumwat A."/>
            <person name="Williams T.A."/>
            <person name="Bateman K.S."/>
            <person name="Itsathitphaisarn O."/>
            <person name="Sritunyalucksana K."/>
            <person name="Paszkiewicz K.H."/>
            <person name="Moore K.A."/>
            <person name="Stentiford G.D."/>
            <person name="Williams B.A."/>
        </authorList>
    </citation>
    <scope>NUCLEOTIDE SEQUENCE [LARGE SCALE GENOMIC DNA]</scope>
    <source>
        <strain evidence="1 2">GB1</strain>
    </source>
</reference>
<dbReference type="GO" id="GO:0042276">
    <property type="term" value="P:error-prone translesion synthesis"/>
    <property type="evidence" value="ECO:0007669"/>
    <property type="project" value="TreeGrafter"/>
</dbReference>
<evidence type="ECO:0000313" key="1">
    <source>
        <dbReference type="EMBL" id="ORD93471.1"/>
    </source>
</evidence>
<dbReference type="Proteomes" id="UP000192639">
    <property type="component" value="Unassembled WGS sequence"/>
</dbReference>
<dbReference type="PANTHER" id="PTHR12708">
    <property type="entry name" value="DNA POLYMERASE EPSILON SUBUNIT B"/>
    <property type="match status" value="1"/>
</dbReference>
<dbReference type="GO" id="GO:0003677">
    <property type="term" value="F:DNA binding"/>
    <property type="evidence" value="ECO:0007669"/>
    <property type="project" value="InterPro"/>
</dbReference>
<sequence>MKKLIYKMFTKDNGINMNMETLDHISNKLHDTESIRRFLNAFKTRYNCNTLKFSQVDELLDIKNQQRSFFQVNEFKYKKRSFTSNMEFYKTQCTSNVKITNIGLLKQDSPSSIFGCLYRDKSNNWVLEDEHDLIEIELYDCTSRGFLHEDMFIGFYGVLHNKKFKVSKIQLPEIKVDTHMNTFLENRNIKMCFINGCENMDSHIYEIYVKHKPDMFVIALEDETTLPSFPVHTVVIRKTNERNLLPRKFTEKSSDPFLRKVTNPSIIETYDKSVLFTDIDLHIYKGVGEFVNDKPFESFMESYLSQASVHPFSKTNFLMKQHPNFIVIASDTKQYIHKVGDVSIVNLGNFSRGCYCIIETSKNTAEIYIDKILR</sequence>
<keyword evidence="2" id="KW-1185">Reference proteome</keyword>
<dbReference type="VEuPathDB" id="MicrosporidiaDB:ECANGB1_2187"/>
<accession>A0A1Y1S5N5</accession>
<evidence type="ECO:0000313" key="2">
    <source>
        <dbReference type="Proteomes" id="UP000192639"/>
    </source>
</evidence>
<name>A0A1Y1S5N5_9MICR</name>
<dbReference type="OrthoDB" id="2194852at2759"/>
<proteinExistence type="predicted"/>
<dbReference type="InterPro" id="IPR016266">
    <property type="entry name" value="POLE2"/>
</dbReference>
<protein>
    <submittedName>
        <fullName evidence="1">Uncharacterized protein</fullName>
    </submittedName>
</protein>
<dbReference type="PANTHER" id="PTHR12708:SF0">
    <property type="entry name" value="DNA POLYMERASE EPSILON SUBUNIT 2"/>
    <property type="match status" value="1"/>
</dbReference>
<dbReference type="EMBL" id="LWDP01000079">
    <property type="protein sequence ID" value="ORD93471.1"/>
    <property type="molecule type" value="Genomic_DNA"/>
</dbReference>
<dbReference type="GO" id="GO:0006261">
    <property type="term" value="P:DNA-templated DNA replication"/>
    <property type="evidence" value="ECO:0007669"/>
    <property type="project" value="InterPro"/>
</dbReference>
<organism evidence="1 2">
    <name type="scientific">Enterospora canceri</name>
    <dbReference type="NCBI Taxonomy" id="1081671"/>
    <lineage>
        <taxon>Eukaryota</taxon>
        <taxon>Fungi</taxon>
        <taxon>Fungi incertae sedis</taxon>
        <taxon>Microsporidia</taxon>
        <taxon>Enterocytozoonidae</taxon>
        <taxon>Enterospora</taxon>
    </lineage>
</organism>